<dbReference type="STRING" id="1503.CLPU_7c01400"/>
<dbReference type="AlphaFoldDB" id="A0A0L0WAN7"/>
<dbReference type="SMART" id="SM00866">
    <property type="entry name" value="UTRA"/>
    <property type="match status" value="1"/>
</dbReference>
<dbReference type="PATRIC" id="fig|1503.3.peg.3133"/>
<evidence type="ECO:0000313" key="6">
    <source>
        <dbReference type="Proteomes" id="UP000037267"/>
    </source>
</evidence>
<keyword evidence="6" id="KW-1185">Reference proteome</keyword>
<dbReference type="GO" id="GO:0003677">
    <property type="term" value="F:DNA binding"/>
    <property type="evidence" value="ECO:0007669"/>
    <property type="project" value="UniProtKB-KW"/>
</dbReference>
<dbReference type="InterPro" id="IPR000524">
    <property type="entry name" value="Tscrpt_reg_HTH_GntR"/>
</dbReference>
<dbReference type="Pfam" id="PF07702">
    <property type="entry name" value="UTRA"/>
    <property type="match status" value="1"/>
</dbReference>
<dbReference type="GO" id="GO:0003700">
    <property type="term" value="F:DNA-binding transcription factor activity"/>
    <property type="evidence" value="ECO:0007669"/>
    <property type="project" value="InterPro"/>
</dbReference>
<dbReference type="EMBL" id="LGSS01000007">
    <property type="protein sequence ID" value="KNF08512.1"/>
    <property type="molecule type" value="Genomic_DNA"/>
</dbReference>
<evidence type="ECO:0000259" key="4">
    <source>
        <dbReference type="PROSITE" id="PS50949"/>
    </source>
</evidence>
<comment type="caution">
    <text evidence="5">The sequence shown here is derived from an EMBL/GenBank/DDBJ whole genome shotgun (WGS) entry which is preliminary data.</text>
</comment>
<dbReference type="PANTHER" id="PTHR44846:SF17">
    <property type="entry name" value="GNTR-FAMILY TRANSCRIPTIONAL REGULATOR"/>
    <property type="match status" value="1"/>
</dbReference>
<protein>
    <submittedName>
        <fullName evidence="5">Transcriptional regulator</fullName>
    </submittedName>
</protein>
<sequence length="256" mass="29721">MGKKRLRNKALSEEVKLYIIKYIKTLDLKKNNKLPSEELLSELIGVSRITVRSALNELASEGIIFRRQGKGTFVNTEALKIKVTFNPVLQFKDMITNSGYSPSVKLLGLETKKASKNMASLLRIEEGQDIVVAKKMFYADKKPCAFCIDYFDKSIIPDQADYDDLIKYENSIFEFINSKTNRCVTWDKVEILTETNLQNPELKKNFNCDNNTIKSFLLLKGLNFDNEDKPLIYAKEYIDTDFIRFNMIRQRNINYY</sequence>
<proteinExistence type="predicted"/>
<dbReference type="InterPro" id="IPR036388">
    <property type="entry name" value="WH-like_DNA-bd_sf"/>
</dbReference>
<evidence type="ECO:0000256" key="1">
    <source>
        <dbReference type="ARBA" id="ARBA00023015"/>
    </source>
</evidence>
<organism evidence="5 6">
    <name type="scientific">Gottschalkia purinilytica</name>
    <name type="common">Clostridium purinilyticum</name>
    <dbReference type="NCBI Taxonomy" id="1503"/>
    <lineage>
        <taxon>Bacteria</taxon>
        <taxon>Bacillati</taxon>
        <taxon>Bacillota</taxon>
        <taxon>Tissierellia</taxon>
        <taxon>Tissierellales</taxon>
        <taxon>Gottschalkiaceae</taxon>
        <taxon>Gottschalkia</taxon>
    </lineage>
</organism>
<dbReference type="Gene3D" id="3.40.1410.10">
    <property type="entry name" value="Chorismate lyase-like"/>
    <property type="match status" value="1"/>
</dbReference>
<gene>
    <name evidence="5" type="ORF">CLPU_7c01400</name>
</gene>
<reference evidence="6" key="1">
    <citation type="submission" date="2015-07" db="EMBL/GenBank/DDBJ databases">
        <title>Draft genome sequence of the purine-degrading Gottschalkia purinilyticum DSM 1384 (formerly Clostridium purinilyticum).</title>
        <authorList>
            <person name="Poehlein A."/>
            <person name="Schiel-Bengelsdorf B."/>
            <person name="Bengelsdorf F.R."/>
            <person name="Daniel R."/>
            <person name="Duerre P."/>
        </authorList>
    </citation>
    <scope>NUCLEOTIDE SEQUENCE [LARGE SCALE GENOMIC DNA]</scope>
    <source>
        <strain evidence="6">DSM 1384</strain>
    </source>
</reference>
<evidence type="ECO:0000256" key="3">
    <source>
        <dbReference type="ARBA" id="ARBA00023163"/>
    </source>
</evidence>
<dbReference type="PRINTS" id="PR00035">
    <property type="entry name" value="HTHGNTR"/>
</dbReference>
<dbReference type="SMART" id="SM00345">
    <property type="entry name" value="HTH_GNTR"/>
    <property type="match status" value="1"/>
</dbReference>
<dbReference type="InterPro" id="IPR036390">
    <property type="entry name" value="WH_DNA-bd_sf"/>
</dbReference>
<evidence type="ECO:0000313" key="5">
    <source>
        <dbReference type="EMBL" id="KNF08512.1"/>
    </source>
</evidence>
<feature type="domain" description="HTH gntR-type" evidence="4">
    <location>
        <begin position="9"/>
        <end position="77"/>
    </location>
</feature>
<dbReference type="Gene3D" id="1.10.10.10">
    <property type="entry name" value="Winged helix-like DNA-binding domain superfamily/Winged helix DNA-binding domain"/>
    <property type="match status" value="1"/>
</dbReference>
<dbReference type="SUPFAM" id="SSF64288">
    <property type="entry name" value="Chorismate lyase-like"/>
    <property type="match status" value="1"/>
</dbReference>
<dbReference type="RefSeq" id="WP_050355333.1">
    <property type="nucleotide sequence ID" value="NZ_LGSS01000007.1"/>
</dbReference>
<dbReference type="GO" id="GO:0045892">
    <property type="term" value="P:negative regulation of DNA-templated transcription"/>
    <property type="evidence" value="ECO:0007669"/>
    <property type="project" value="TreeGrafter"/>
</dbReference>
<dbReference type="Pfam" id="PF00392">
    <property type="entry name" value="GntR"/>
    <property type="match status" value="1"/>
</dbReference>
<dbReference type="InterPro" id="IPR011663">
    <property type="entry name" value="UTRA"/>
</dbReference>
<keyword evidence="2" id="KW-0238">DNA-binding</keyword>
<name>A0A0L0WAN7_GOTPU</name>
<evidence type="ECO:0000256" key="2">
    <source>
        <dbReference type="ARBA" id="ARBA00023125"/>
    </source>
</evidence>
<dbReference type="CDD" id="cd07377">
    <property type="entry name" value="WHTH_GntR"/>
    <property type="match status" value="1"/>
</dbReference>
<accession>A0A0L0WAN7</accession>
<dbReference type="Proteomes" id="UP000037267">
    <property type="component" value="Unassembled WGS sequence"/>
</dbReference>
<dbReference type="PANTHER" id="PTHR44846">
    <property type="entry name" value="MANNOSYL-D-GLYCERATE TRANSPORT/METABOLISM SYSTEM REPRESSOR MNGR-RELATED"/>
    <property type="match status" value="1"/>
</dbReference>
<keyword evidence="1" id="KW-0805">Transcription regulation</keyword>
<dbReference type="SUPFAM" id="SSF46785">
    <property type="entry name" value="Winged helix' DNA-binding domain"/>
    <property type="match status" value="1"/>
</dbReference>
<dbReference type="InterPro" id="IPR050679">
    <property type="entry name" value="Bact_HTH_transcr_reg"/>
</dbReference>
<dbReference type="PROSITE" id="PS50949">
    <property type="entry name" value="HTH_GNTR"/>
    <property type="match status" value="1"/>
</dbReference>
<keyword evidence="3" id="KW-0804">Transcription</keyword>
<dbReference type="InterPro" id="IPR028978">
    <property type="entry name" value="Chorismate_lyase_/UTRA_dom_sf"/>
</dbReference>
<dbReference type="OrthoDB" id="9799482at2"/>